<evidence type="ECO:0000256" key="1">
    <source>
        <dbReference type="ARBA" id="ARBA00023002"/>
    </source>
</evidence>
<evidence type="ECO:0000256" key="4">
    <source>
        <dbReference type="HAMAP-Rule" id="MF_01401"/>
    </source>
</evidence>
<comment type="function">
    <text evidence="4">Has an important function as a repair enzyme for proteins that have been inactivated by oxidation. Catalyzes the reversible oxidation-reduction of methionine sulfoxide in proteins to methionine.</text>
</comment>
<dbReference type="Proteomes" id="UP000018700">
    <property type="component" value="Chromosome"/>
</dbReference>
<dbReference type="InterPro" id="IPR036509">
    <property type="entry name" value="Met_Sox_Rdtase_MsrA_sf"/>
</dbReference>
<dbReference type="HAMAP" id="MF_01401">
    <property type="entry name" value="MsrA"/>
    <property type="match status" value="1"/>
</dbReference>
<dbReference type="PANTHER" id="PTHR43774:SF1">
    <property type="entry name" value="PEPTIDE METHIONINE SULFOXIDE REDUCTASE MSRA 2"/>
    <property type="match status" value="1"/>
</dbReference>
<dbReference type="PANTHER" id="PTHR43774">
    <property type="entry name" value="PEPTIDE METHIONINE SULFOXIDE REDUCTASE"/>
    <property type="match status" value="1"/>
</dbReference>
<gene>
    <name evidence="4 6" type="primary">msrA</name>
    <name evidence="6" type="ORF">P856_519</name>
</gene>
<feature type="active site" evidence="4">
    <location>
        <position position="21"/>
    </location>
</feature>
<evidence type="ECO:0000256" key="3">
    <source>
        <dbReference type="ARBA" id="ARBA00048782"/>
    </source>
</evidence>
<dbReference type="Gene3D" id="3.30.1060.10">
    <property type="entry name" value="Peptide methionine sulphoxide reductase MsrA"/>
    <property type="match status" value="1"/>
</dbReference>
<dbReference type="SUPFAM" id="SSF55068">
    <property type="entry name" value="Peptide methionine sulfoxide reductase"/>
    <property type="match status" value="1"/>
</dbReference>
<dbReference type="GO" id="GO:0033744">
    <property type="term" value="F:L-methionine:thioredoxin-disulfide S-oxidoreductase activity"/>
    <property type="evidence" value="ECO:0007669"/>
    <property type="project" value="RHEA"/>
</dbReference>
<accession>V9TT33</accession>
<comment type="catalytic activity">
    <reaction evidence="2 4">
        <text>L-methionyl-[protein] + [thioredoxin]-disulfide + H2O = L-methionyl-(S)-S-oxide-[protein] + [thioredoxin]-dithiol</text>
        <dbReference type="Rhea" id="RHEA:14217"/>
        <dbReference type="Rhea" id="RHEA-COMP:10698"/>
        <dbReference type="Rhea" id="RHEA-COMP:10700"/>
        <dbReference type="Rhea" id="RHEA-COMP:12313"/>
        <dbReference type="Rhea" id="RHEA-COMP:12315"/>
        <dbReference type="ChEBI" id="CHEBI:15377"/>
        <dbReference type="ChEBI" id="CHEBI:16044"/>
        <dbReference type="ChEBI" id="CHEBI:29950"/>
        <dbReference type="ChEBI" id="CHEBI:44120"/>
        <dbReference type="ChEBI" id="CHEBI:50058"/>
        <dbReference type="EC" id="1.8.4.11"/>
    </reaction>
</comment>
<organism evidence="6 7">
    <name type="scientific">Candidatus Endolissoclinum faulkneri L5</name>
    <dbReference type="NCBI Taxonomy" id="1401328"/>
    <lineage>
        <taxon>Bacteria</taxon>
        <taxon>Pseudomonadati</taxon>
        <taxon>Pseudomonadota</taxon>
        <taxon>Alphaproteobacteria</taxon>
        <taxon>Rhodospirillales</taxon>
        <taxon>Rhodospirillaceae</taxon>
        <taxon>Candidatus Endolissoclinum</taxon>
    </lineage>
</organism>
<dbReference type="NCBIfam" id="TIGR00401">
    <property type="entry name" value="msrA"/>
    <property type="match status" value="1"/>
</dbReference>
<dbReference type="GO" id="GO:0008113">
    <property type="term" value="F:peptide-methionine (S)-S-oxide reductase activity"/>
    <property type="evidence" value="ECO:0007669"/>
    <property type="project" value="UniProtKB-UniRule"/>
</dbReference>
<protein>
    <recommendedName>
        <fullName evidence="4">Peptide methionine sulfoxide reductase MsrA</fullName>
        <shortName evidence="4">Protein-methionine-S-oxide reductase</shortName>
        <ecNumber evidence="4">1.8.4.11</ecNumber>
    </recommendedName>
    <alternativeName>
        <fullName evidence="4">Peptide-methionine (S)-S-oxide reductase</fullName>
        <shortName evidence="4">Peptide Met(O) reductase</shortName>
    </alternativeName>
</protein>
<name>V9TT33_9PROT</name>
<feature type="domain" description="Peptide methionine sulphoxide reductase MsrA" evidence="5">
    <location>
        <begin position="14"/>
        <end position="160"/>
    </location>
</feature>
<evidence type="ECO:0000313" key="6">
    <source>
        <dbReference type="EMBL" id="AHC73736.1"/>
    </source>
</evidence>
<comment type="catalytic activity">
    <reaction evidence="3 4">
        <text>[thioredoxin]-disulfide + L-methionine + H2O = L-methionine (S)-S-oxide + [thioredoxin]-dithiol</text>
        <dbReference type="Rhea" id="RHEA:19993"/>
        <dbReference type="Rhea" id="RHEA-COMP:10698"/>
        <dbReference type="Rhea" id="RHEA-COMP:10700"/>
        <dbReference type="ChEBI" id="CHEBI:15377"/>
        <dbReference type="ChEBI" id="CHEBI:29950"/>
        <dbReference type="ChEBI" id="CHEBI:50058"/>
        <dbReference type="ChEBI" id="CHEBI:57844"/>
        <dbReference type="ChEBI" id="CHEBI:58772"/>
        <dbReference type="EC" id="1.8.4.11"/>
    </reaction>
</comment>
<sequence length="167" mass="19252">MLSFVNLRGIDMPKAIFGAGCFWKLEEHFRCIFGVVDVSVGYSGGTKDNPTYEEVCTGKTGHAEVANISYDTSKVQYKELLRIFFNFHDPTLINRQGLDVGNQYRSVIFFDNTEQQRSAYAARAALLANGVRVTTEIVKFDIFWRAEEYHQQFLSKHYKNLFRNLSR</sequence>
<proteinExistence type="inferred from homology"/>
<dbReference type="HOGENOM" id="CLU_031040_10_0_5"/>
<dbReference type="EC" id="1.8.4.11" evidence="4"/>
<keyword evidence="7" id="KW-1185">Reference proteome</keyword>
<dbReference type="eggNOG" id="COG0225">
    <property type="taxonomic scope" value="Bacteria"/>
</dbReference>
<dbReference type="Pfam" id="PF01625">
    <property type="entry name" value="PMSR"/>
    <property type="match status" value="1"/>
</dbReference>
<comment type="similarity">
    <text evidence="4">Belongs to the MsrA Met sulfoxide reductase family.</text>
</comment>
<dbReference type="STRING" id="1401328.P856_519"/>
<keyword evidence="1 4" id="KW-0560">Oxidoreductase</keyword>
<evidence type="ECO:0000313" key="7">
    <source>
        <dbReference type="Proteomes" id="UP000018700"/>
    </source>
</evidence>
<dbReference type="PATRIC" id="fig|1401328.3.peg.513"/>
<evidence type="ECO:0000256" key="2">
    <source>
        <dbReference type="ARBA" id="ARBA00047806"/>
    </source>
</evidence>
<dbReference type="InterPro" id="IPR002569">
    <property type="entry name" value="Met_Sox_Rdtase_MsrA_dom"/>
</dbReference>
<dbReference type="KEGG" id="efk:P856_519"/>
<reference evidence="6 7" key="1">
    <citation type="journal article" date="2013" name="PLoS ONE">
        <title>Bacterial endosymbiosis in a chordate host: long-term co-evolution and conservation of secondary metabolism.</title>
        <authorList>
            <person name="Kwan J.C."/>
            <person name="Schmidt E.W."/>
        </authorList>
    </citation>
    <scope>NUCLEOTIDE SEQUENCE [LARGE SCALE GENOMIC DNA]</scope>
    <source>
        <strain evidence="7">faulkneri L5</strain>
    </source>
</reference>
<dbReference type="EMBL" id="CP006745">
    <property type="protein sequence ID" value="AHC73736.1"/>
    <property type="molecule type" value="Genomic_DNA"/>
</dbReference>
<evidence type="ECO:0000259" key="5">
    <source>
        <dbReference type="Pfam" id="PF01625"/>
    </source>
</evidence>
<dbReference type="AlphaFoldDB" id="V9TT33"/>